<evidence type="ECO:0008006" key="5">
    <source>
        <dbReference type="Google" id="ProtNLM"/>
    </source>
</evidence>
<dbReference type="Pfam" id="PF07510">
    <property type="entry name" value="GmrSD_C"/>
    <property type="match status" value="1"/>
</dbReference>
<evidence type="ECO:0000313" key="3">
    <source>
        <dbReference type="EMBL" id="SFR00522.1"/>
    </source>
</evidence>
<dbReference type="RefSeq" id="WP_092076802.1">
    <property type="nucleotide sequence ID" value="NZ_FOYI01000002.1"/>
</dbReference>
<dbReference type="Proteomes" id="UP000199302">
    <property type="component" value="Unassembled WGS sequence"/>
</dbReference>
<dbReference type="AlphaFoldDB" id="A0A1I6D5D3"/>
<dbReference type="InterPro" id="IPR004919">
    <property type="entry name" value="GmrSD_N"/>
</dbReference>
<dbReference type="InterPro" id="IPR011089">
    <property type="entry name" value="GmrSD_C"/>
</dbReference>
<organism evidence="3 4">
    <name type="scientific">Poseidonocella sedimentorum</name>
    <dbReference type="NCBI Taxonomy" id="871652"/>
    <lineage>
        <taxon>Bacteria</taxon>
        <taxon>Pseudomonadati</taxon>
        <taxon>Pseudomonadota</taxon>
        <taxon>Alphaproteobacteria</taxon>
        <taxon>Rhodobacterales</taxon>
        <taxon>Roseobacteraceae</taxon>
        <taxon>Poseidonocella</taxon>
    </lineage>
</organism>
<feature type="domain" description="GmrSD restriction endonucleases C-terminal" evidence="2">
    <location>
        <begin position="473"/>
        <end position="547"/>
    </location>
</feature>
<dbReference type="EMBL" id="FOYI01000002">
    <property type="protein sequence ID" value="SFR00522.1"/>
    <property type="molecule type" value="Genomic_DNA"/>
</dbReference>
<accession>A0A1I6D5D3</accession>
<protein>
    <recommendedName>
        <fullName evidence="5">DUF262 domain-containing protein</fullName>
    </recommendedName>
</protein>
<feature type="domain" description="GmrSD restriction endonucleases N-terminal" evidence="1">
    <location>
        <begin position="11"/>
        <end position="226"/>
    </location>
</feature>
<name>A0A1I6D5D3_9RHOB</name>
<evidence type="ECO:0000259" key="2">
    <source>
        <dbReference type="Pfam" id="PF07510"/>
    </source>
</evidence>
<dbReference type="OrthoDB" id="9798761at2"/>
<dbReference type="PANTHER" id="PTHR35149">
    <property type="entry name" value="SLL5132 PROTEIN"/>
    <property type="match status" value="1"/>
</dbReference>
<sequence>MREIKGYDRSIQELLSGGSYGIDFYQREYKWGRKQLQELVDDLTGRFLDSYQPGDASKEVALYGHYFLGSIVVSQNDDVRHIVDGQQRMTSLSILLIFLNNLQKGRDQQVSIQTMIYADDFGEKKFKMDVPERNDCMEALFNETPFNTDGVSESVRNLVARYQDLGELFPDDLQGDALPLFIYWLMRKVKLIEIIAYADEDAYTIFETMNDRGLSLTPTDMLKGYLLANIDNAEKRLEADRRIKKYLGKFAEHGKETDSDFFKAWLRSQYAQKIRERKKDAKPEDFDLIGTEFHRWVRNHASALGLREGNDFHQFVMRDFQFYAGLYLRLLNAAKTRTKGLESVRYNADAGFTLQHHITLASVTPEDDNDTATAKMGVVADFLDSWLNLRFWNYKSNSYSTMSYAVFLVIRSIRGKSLVEVRTILHDQLKKDMEEVDFSRPVHLNQFTSKAIHRQLARFTDWLEQQSGVPGKYEDYIVRSGKNAYEVEHIWANHYDRFADVFDQQRDFDHTRNQIGGLLLLPKKINASLSDLAYVEKQPHYLKANALAQSLHKAFYEKNPGFHQALQKHGLQFKPLEKFGPTEMENRSKLYSELAALIWSPDRLLIEGVT</sequence>
<gene>
    <name evidence="3" type="ORF">SAMN04515673_102173</name>
</gene>
<dbReference type="PANTHER" id="PTHR35149:SF2">
    <property type="entry name" value="DUF262 DOMAIN-CONTAINING PROTEIN"/>
    <property type="match status" value="1"/>
</dbReference>
<reference evidence="3 4" key="1">
    <citation type="submission" date="2016-10" db="EMBL/GenBank/DDBJ databases">
        <authorList>
            <person name="de Groot N.N."/>
        </authorList>
    </citation>
    <scope>NUCLEOTIDE SEQUENCE [LARGE SCALE GENOMIC DNA]</scope>
    <source>
        <strain evidence="4">KMM 9023,NRIC 0796,JCM 17311,KCTC 23692</strain>
    </source>
</reference>
<evidence type="ECO:0000259" key="1">
    <source>
        <dbReference type="Pfam" id="PF03235"/>
    </source>
</evidence>
<keyword evidence="4" id="KW-1185">Reference proteome</keyword>
<evidence type="ECO:0000313" key="4">
    <source>
        <dbReference type="Proteomes" id="UP000199302"/>
    </source>
</evidence>
<dbReference type="Pfam" id="PF03235">
    <property type="entry name" value="GmrSD_N"/>
    <property type="match status" value="1"/>
</dbReference>
<proteinExistence type="predicted"/>